<keyword evidence="10" id="KW-0653">Protein transport</keyword>
<evidence type="ECO:0000256" key="8">
    <source>
        <dbReference type="ARBA" id="ARBA00022816"/>
    </source>
</evidence>
<dbReference type="Pfam" id="PF05020">
    <property type="entry name" value="zf-NPL4"/>
    <property type="match status" value="1"/>
</dbReference>
<dbReference type="Gene3D" id="3.10.20.90">
    <property type="entry name" value="Phosphatidylinositol 3-kinase Catalytic Subunit, Chain A, domain 1"/>
    <property type="match status" value="1"/>
</dbReference>
<sequence>QLIRIRSKDGNFRFEVNPTDDGKVLATKILESIESPDPNTVTISNKPTAGGEVPLSALQGRTITNLGFKHGDLFFVSYKSLDPDSAPVASSAPSTSVAATSSAEPQAKRAWESVKEDPVDDYWRARDGKIPRSRDAQFCKHGPNGMCDYCMPLEPHDAKYHAEHSIKHLSYHAYIRKLAPPQPGNQTSSAASLPPLDPITYRVKVPCPSGSHPSYPAGICSKCQPSAITLQSQPFRMVDHLEFSSPELIDRFLGSWRTTGSQRFGWLIGHYEPYEEVPMGIKAIVEAIHEPPQEGELDGLSLELPWDDEKRVEELARDAKGQQIVGYIFTDLTPEAEDRSKSVCKRHANSFYLSSLEALFAARLQLNHPTATKSSRTGLFSSRLVT</sequence>
<organism evidence="17 18">
    <name type="scientific">Tulasnella calospora MUT 4182</name>
    <dbReference type="NCBI Taxonomy" id="1051891"/>
    <lineage>
        <taxon>Eukaryota</taxon>
        <taxon>Fungi</taxon>
        <taxon>Dikarya</taxon>
        <taxon>Basidiomycota</taxon>
        <taxon>Agaricomycotina</taxon>
        <taxon>Agaricomycetes</taxon>
        <taxon>Cantharellales</taxon>
        <taxon>Tulasnellaceae</taxon>
        <taxon>Tulasnella</taxon>
    </lineage>
</organism>
<dbReference type="Proteomes" id="UP000054248">
    <property type="component" value="Unassembled WGS sequence"/>
</dbReference>
<dbReference type="FunFam" id="3.10.20.90:FF:000243">
    <property type="entry name" value="Nuclear protein localization protein 4"/>
    <property type="match status" value="1"/>
</dbReference>
<feature type="non-terminal residue" evidence="17">
    <location>
        <position position="1"/>
    </location>
</feature>
<dbReference type="InterPro" id="IPR037518">
    <property type="entry name" value="MPN"/>
</dbReference>
<keyword evidence="18" id="KW-1185">Reference proteome</keyword>
<keyword evidence="7" id="KW-0963">Cytoplasm</keyword>
<dbReference type="Pfam" id="PF05021">
    <property type="entry name" value="NPL4"/>
    <property type="match status" value="1"/>
</dbReference>
<evidence type="ECO:0000256" key="2">
    <source>
        <dbReference type="ARBA" id="ARBA00004397"/>
    </source>
</evidence>
<keyword evidence="8" id="KW-0509">mRNA transport</keyword>
<evidence type="ECO:0000256" key="14">
    <source>
        <dbReference type="ARBA" id="ARBA00024703"/>
    </source>
</evidence>
<dbReference type="PANTHER" id="PTHR12710:SF0">
    <property type="entry name" value="NUCLEAR PROTEIN LOCALIZATION PROTEIN 4 HOMOLOG"/>
    <property type="match status" value="1"/>
</dbReference>
<protein>
    <recommendedName>
        <fullName evidence="5">Nuclear protein localization protein 4</fullName>
    </recommendedName>
</protein>
<dbReference type="PANTHER" id="PTHR12710">
    <property type="entry name" value="NUCLEAR PROTEIN LOCALIZATION 4"/>
    <property type="match status" value="1"/>
</dbReference>
<reference evidence="18" key="2">
    <citation type="submission" date="2015-01" db="EMBL/GenBank/DDBJ databases">
        <title>Evolutionary Origins and Diversification of the Mycorrhizal Mutualists.</title>
        <authorList>
            <consortium name="DOE Joint Genome Institute"/>
            <consortium name="Mycorrhizal Genomics Consortium"/>
            <person name="Kohler A."/>
            <person name="Kuo A."/>
            <person name="Nagy L.G."/>
            <person name="Floudas D."/>
            <person name="Copeland A."/>
            <person name="Barry K.W."/>
            <person name="Cichocki N."/>
            <person name="Veneault-Fourrey C."/>
            <person name="LaButti K."/>
            <person name="Lindquist E.A."/>
            <person name="Lipzen A."/>
            <person name="Lundell T."/>
            <person name="Morin E."/>
            <person name="Murat C."/>
            <person name="Riley R."/>
            <person name="Ohm R."/>
            <person name="Sun H."/>
            <person name="Tunlid A."/>
            <person name="Henrissat B."/>
            <person name="Grigoriev I.V."/>
            <person name="Hibbett D.S."/>
            <person name="Martin F."/>
        </authorList>
    </citation>
    <scope>NUCLEOTIDE SEQUENCE [LARGE SCALE GENOMIC DNA]</scope>
    <source>
        <strain evidence="18">MUT 4182</strain>
    </source>
</reference>
<comment type="subcellular location">
    <subcellularLocation>
        <location evidence="3">Cytoplasm</location>
        <location evidence="3">Perinuclear region</location>
    </subcellularLocation>
    <subcellularLocation>
        <location evidence="2">Endoplasmic reticulum membrane</location>
        <topology evidence="2">Peripheral membrane protein</topology>
        <orientation evidence="2">Cytoplasmic side</orientation>
    </subcellularLocation>
    <subcellularLocation>
        <location evidence="1">Nucleus membrane</location>
        <topology evidence="1">Peripheral membrane protein</topology>
        <orientation evidence="1">Cytoplasmic side</orientation>
    </subcellularLocation>
</comment>
<evidence type="ECO:0000313" key="17">
    <source>
        <dbReference type="EMBL" id="KIO18695.1"/>
    </source>
</evidence>
<evidence type="ECO:0000256" key="13">
    <source>
        <dbReference type="ARBA" id="ARBA00023242"/>
    </source>
</evidence>
<evidence type="ECO:0000256" key="4">
    <source>
        <dbReference type="ARBA" id="ARBA00011025"/>
    </source>
</evidence>
<dbReference type="InterPro" id="IPR007716">
    <property type="entry name" value="NPL4_Zn-bd_put"/>
</dbReference>
<keyword evidence="12" id="KW-0472">Membrane</keyword>
<name>A0A0C3PUZ1_9AGAM</name>
<evidence type="ECO:0000256" key="10">
    <source>
        <dbReference type="ARBA" id="ARBA00022927"/>
    </source>
</evidence>
<keyword evidence="9" id="KW-0256">Endoplasmic reticulum</keyword>
<dbReference type="InterPro" id="IPR007717">
    <property type="entry name" value="NPL4_C"/>
</dbReference>
<dbReference type="GO" id="GO:0006511">
    <property type="term" value="P:ubiquitin-dependent protein catabolic process"/>
    <property type="evidence" value="ECO:0007669"/>
    <property type="project" value="InterPro"/>
</dbReference>
<evidence type="ECO:0000256" key="1">
    <source>
        <dbReference type="ARBA" id="ARBA00004335"/>
    </source>
</evidence>
<evidence type="ECO:0000256" key="7">
    <source>
        <dbReference type="ARBA" id="ARBA00022490"/>
    </source>
</evidence>
<evidence type="ECO:0000259" key="16">
    <source>
        <dbReference type="PROSITE" id="PS50249"/>
    </source>
</evidence>
<evidence type="ECO:0000313" key="18">
    <source>
        <dbReference type="Proteomes" id="UP000054248"/>
    </source>
</evidence>
<dbReference type="GO" id="GO:0015031">
    <property type="term" value="P:protein transport"/>
    <property type="evidence" value="ECO:0007669"/>
    <property type="project" value="UniProtKB-KW"/>
</dbReference>
<proteinExistence type="inferred from homology"/>
<feature type="compositionally biased region" description="Low complexity" evidence="15">
    <location>
        <begin position="86"/>
        <end position="103"/>
    </location>
</feature>
<evidence type="ECO:0000256" key="3">
    <source>
        <dbReference type="ARBA" id="ARBA00004556"/>
    </source>
</evidence>
<reference evidence="17 18" key="1">
    <citation type="submission" date="2014-04" db="EMBL/GenBank/DDBJ databases">
        <authorList>
            <consortium name="DOE Joint Genome Institute"/>
            <person name="Kuo A."/>
            <person name="Girlanda M."/>
            <person name="Perotto S."/>
            <person name="Kohler A."/>
            <person name="Nagy L.G."/>
            <person name="Floudas D."/>
            <person name="Copeland A."/>
            <person name="Barry K.W."/>
            <person name="Cichocki N."/>
            <person name="Veneault-Fourrey C."/>
            <person name="LaButti K."/>
            <person name="Lindquist E.A."/>
            <person name="Lipzen A."/>
            <person name="Lundell T."/>
            <person name="Morin E."/>
            <person name="Murat C."/>
            <person name="Sun H."/>
            <person name="Tunlid A."/>
            <person name="Henrissat B."/>
            <person name="Grigoriev I.V."/>
            <person name="Hibbett D.S."/>
            <person name="Martin F."/>
            <person name="Nordberg H.P."/>
            <person name="Cantor M.N."/>
            <person name="Hua S.X."/>
        </authorList>
    </citation>
    <scope>NUCLEOTIDE SEQUENCE [LARGE SCALE GENOMIC DNA]</scope>
    <source>
        <strain evidence="17 18">MUT 4182</strain>
    </source>
</reference>
<accession>A0A0C3PUZ1</accession>
<dbReference type="GO" id="GO:0005789">
    <property type="term" value="C:endoplasmic reticulum membrane"/>
    <property type="evidence" value="ECO:0007669"/>
    <property type="project" value="UniProtKB-SubCell"/>
</dbReference>
<keyword evidence="13" id="KW-0539">Nucleus</keyword>
<feature type="compositionally biased region" description="Basic and acidic residues" evidence="15">
    <location>
        <begin position="106"/>
        <end position="116"/>
    </location>
</feature>
<dbReference type="GO" id="GO:0048471">
    <property type="term" value="C:perinuclear region of cytoplasm"/>
    <property type="evidence" value="ECO:0007669"/>
    <property type="project" value="UniProtKB-SubCell"/>
</dbReference>
<evidence type="ECO:0000256" key="6">
    <source>
        <dbReference type="ARBA" id="ARBA00022448"/>
    </source>
</evidence>
<dbReference type="HOGENOM" id="CLU_017172_2_1_1"/>
<dbReference type="GO" id="GO:0031625">
    <property type="term" value="F:ubiquitin protein ligase binding"/>
    <property type="evidence" value="ECO:0007669"/>
    <property type="project" value="TreeGrafter"/>
</dbReference>
<dbReference type="OrthoDB" id="10251089at2759"/>
<gene>
    <name evidence="17" type="ORF">M407DRAFT_38205</name>
</gene>
<dbReference type="AlphaFoldDB" id="A0A0C3PUZ1"/>
<evidence type="ECO:0000256" key="11">
    <source>
        <dbReference type="ARBA" id="ARBA00023010"/>
    </source>
</evidence>
<evidence type="ECO:0000256" key="9">
    <source>
        <dbReference type="ARBA" id="ARBA00022824"/>
    </source>
</evidence>
<keyword evidence="6" id="KW-0813">Transport</keyword>
<dbReference type="InterPro" id="IPR016563">
    <property type="entry name" value="Npl4"/>
</dbReference>
<dbReference type="STRING" id="1051891.A0A0C3PUZ1"/>
<comment type="function">
    <text evidence="14">Involved in the import of nuclear-targeted proteins into the nucleus and the export of poly(A) RNA out of the nucleus. Has a role in the endoplasmic reticulum-associated degradation (ERAD) pathway.</text>
</comment>
<feature type="region of interest" description="Disordered" evidence="15">
    <location>
        <begin position="86"/>
        <end position="116"/>
    </location>
</feature>
<evidence type="ECO:0000256" key="5">
    <source>
        <dbReference type="ARBA" id="ARBA00019709"/>
    </source>
</evidence>
<dbReference type="EMBL" id="KN823268">
    <property type="protein sequence ID" value="KIO18695.1"/>
    <property type="molecule type" value="Genomic_DNA"/>
</dbReference>
<dbReference type="GO" id="GO:0051028">
    <property type="term" value="P:mRNA transport"/>
    <property type="evidence" value="ECO:0007669"/>
    <property type="project" value="UniProtKB-KW"/>
</dbReference>
<dbReference type="GO" id="GO:0031965">
    <property type="term" value="C:nuclear membrane"/>
    <property type="evidence" value="ECO:0007669"/>
    <property type="project" value="UniProtKB-SubCell"/>
</dbReference>
<dbReference type="GO" id="GO:0043130">
    <property type="term" value="F:ubiquitin binding"/>
    <property type="evidence" value="ECO:0007669"/>
    <property type="project" value="TreeGrafter"/>
</dbReference>
<evidence type="ECO:0000256" key="12">
    <source>
        <dbReference type="ARBA" id="ARBA00023136"/>
    </source>
</evidence>
<feature type="non-terminal residue" evidence="17">
    <location>
        <position position="386"/>
    </location>
</feature>
<comment type="similarity">
    <text evidence="4">Belongs to the NPL4 family.</text>
</comment>
<feature type="domain" description="MPN" evidence="16">
    <location>
        <begin position="241"/>
        <end position="380"/>
    </location>
</feature>
<dbReference type="CDD" id="cd08061">
    <property type="entry name" value="MPN_NPL4"/>
    <property type="match status" value="1"/>
</dbReference>
<dbReference type="PROSITE" id="PS50249">
    <property type="entry name" value="MPN"/>
    <property type="match status" value="1"/>
</dbReference>
<keyword evidence="11" id="KW-0811">Translocation</keyword>
<evidence type="ECO:0000256" key="15">
    <source>
        <dbReference type="SAM" id="MobiDB-lite"/>
    </source>
</evidence>